<protein>
    <recommendedName>
        <fullName evidence="4">Glycosyltransferase subfamily 4-like N-terminal domain-containing protein</fullName>
    </recommendedName>
</protein>
<reference evidence="2 3" key="1">
    <citation type="submission" date="2023-05" db="EMBL/GenBank/DDBJ databases">
        <title>A 100% complete, gapless, phased diploid assembly of the Scenedesmus obliquus UTEX 3031 genome.</title>
        <authorList>
            <person name="Biondi T.C."/>
            <person name="Hanschen E.R."/>
            <person name="Kwon T."/>
            <person name="Eng W."/>
            <person name="Kruse C.P.S."/>
            <person name="Koehler S.I."/>
            <person name="Kunde Y."/>
            <person name="Gleasner C.D."/>
            <person name="You Mak K.T."/>
            <person name="Polle J."/>
            <person name="Hovde B.T."/>
            <person name="Starkenburg S.R."/>
        </authorList>
    </citation>
    <scope>NUCLEOTIDE SEQUENCE [LARGE SCALE GENOMIC DNA]</scope>
    <source>
        <strain evidence="2 3">DOE0152z</strain>
    </source>
</reference>
<dbReference type="PANTHER" id="PTHR46586:SF3">
    <property type="entry name" value="ANKYRIN REPEAT-CONTAINING PROTEIN"/>
    <property type="match status" value="1"/>
</dbReference>
<evidence type="ECO:0008006" key="4">
    <source>
        <dbReference type="Google" id="ProtNLM"/>
    </source>
</evidence>
<gene>
    <name evidence="2" type="ORF">OEZ85_005877</name>
</gene>
<name>A0ABY8UF69_TETOB</name>
<dbReference type="InterPro" id="IPR036770">
    <property type="entry name" value="Ankyrin_rpt-contain_sf"/>
</dbReference>
<dbReference type="SUPFAM" id="SSF53756">
    <property type="entry name" value="UDP-Glycosyltransferase/glycogen phosphorylase"/>
    <property type="match status" value="1"/>
</dbReference>
<dbReference type="InterPro" id="IPR002110">
    <property type="entry name" value="Ankyrin_rpt"/>
</dbReference>
<proteinExistence type="predicted"/>
<evidence type="ECO:0000256" key="1">
    <source>
        <dbReference type="SAM" id="MobiDB-lite"/>
    </source>
</evidence>
<keyword evidence="3" id="KW-1185">Reference proteome</keyword>
<dbReference type="Pfam" id="PF13637">
    <property type="entry name" value="Ank_4"/>
    <property type="match status" value="1"/>
</dbReference>
<dbReference type="Gene3D" id="3.40.50.2000">
    <property type="entry name" value="Glycogen Phosphorylase B"/>
    <property type="match status" value="2"/>
</dbReference>
<dbReference type="EMBL" id="CP126218">
    <property type="protein sequence ID" value="WIA20005.1"/>
    <property type="molecule type" value="Genomic_DNA"/>
</dbReference>
<evidence type="ECO:0000313" key="2">
    <source>
        <dbReference type="EMBL" id="WIA20005.1"/>
    </source>
</evidence>
<dbReference type="InterPro" id="IPR052050">
    <property type="entry name" value="SecEffector_AnkRepeat"/>
</dbReference>
<sequence length="707" mass="75052">MRVLLLRPQADFSEHVRYSGGTHIFRCIAETLAEAGHDVHVLYCADKAQLLFAAMQSGSMPQLAYSQAVEGVALWQQGGITHHVALTDAEQSVADQLSSAFASFGTAAAGSSVNAVTAVPLLPLVMQRMIDEATSLAKSNSSSSSSSSNAQGHQHQQQQQQQQCWVIVDADGSQDPLAPGCASLFEAAVHHLNAPTHSSTSSSSSSSSSSRVLLLVQNIHFLPFGDQGTAARRPGLLAAWAAVAGVACVSNFVARYVMLHAAGLGLQPQRIHVVHCAAWNAFGRGPFEDCGAVHVKQLPYHGLDTGNASSSAEQQQQQQRKPVVGCLKVTPEKGGWLFLALAARMPGVNFLGVCADPALLQAAAAAGLPNLRLVPPVAEVGQLLRHVLVVLAPSVWREAFGMVVVEAMLRGVPVIFHSSLRSDFERKQLVTARAGLGDLPGVEWLVQQGASIGPSVSWAAAAGGRTHILQLLASLDPPCAFDETTCKAAASAGQLDTLRWLRSLQPAPCPWNASTCEAAAAGGYIEVLQWCRAQQPACPFDEWACCAAAEAGNIAALAWLRSQSPPCPWNGLTCAAAAGHGQLETLKWLRAHGAEWNRLTFEAAAAAGQMQIIQWLASGTPQPCPWNEWTCESAAAAGHVHVLEFLRQQEPPCPWSQWTTLAAAAKGQLAALQWLRGRGCPWDRAECEAAGQAHPEVMRWLQQGAGD</sequence>
<dbReference type="Gene3D" id="1.25.40.20">
    <property type="entry name" value="Ankyrin repeat-containing domain"/>
    <property type="match status" value="1"/>
</dbReference>
<dbReference type="Proteomes" id="UP001244341">
    <property type="component" value="Chromosome 11b"/>
</dbReference>
<feature type="compositionally biased region" description="Low complexity" evidence="1">
    <location>
        <begin position="139"/>
        <end position="156"/>
    </location>
</feature>
<organism evidence="2 3">
    <name type="scientific">Tetradesmus obliquus</name>
    <name type="common">Green alga</name>
    <name type="synonym">Acutodesmus obliquus</name>
    <dbReference type="NCBI Taxonomy" id="3088"/>
    <lineage>
        <taxon>Eukaryota</taxon>
        <taxon>Viridiplantae</taxon>
        <taxon>Chlorophyta</taxon>
        <taxon>core chlorophytes</taxon>
        <taxon>Chlorophyceae</taxon>
        <taxon>CS clade</taxon>
        <taxon>Sphaeropleales</taxon>
        <taxon>Scenedesmaceae</taxon>
        <taxon>Tetradesmus</taxon>
    </lineage>
</organism>
<dbReference type="PANTHER" id="PTHR46586">
    <property type="entry name" value="ANKYRIN REPEAT-CONTAINING PROTEIN"/>
    <property type="match status" value="1"/>
</dbReference>
<evidence type="ECO:0000313" key="3">
    <source>
        <dbReference type="Proteomes" id="UP001244341"/>
    </source>
</evidence>
<accession>A0ABY8UF69</accession>
<dbReference type="Pfam" id="PF13692">
    <property type="entry name" value="Glyco_trans_1_4"/>
    <property type="match status" value="1"/>
</dbReference>
<dbReference type="SUPFAM" id="SSF48403">
    <property type="entry name" value="Ankyrin repeat"/>
    <property type="match status" value="1"/>
</dbReference>
<feature type="region of interest" description="Disordered" evidence="1">
    <location>
        <begin position="136"/>
        <end position="156"/>
    </location>
</feature>